<keyword evidence="3" id="KW-1185">Reference proteome</keyword>
<evidence type="ECO:0000313" key="3">
    <source>
        <dbReference type="Proteomes" id="UP000756921"/>
    </source>
</evidence>
<feature type="compositionally biased region" description="Basic and acidic residues" evidence="1">
    <location>
        <begin position="107"/>
        <end position="118"/>
    </location>
</feature>
<proteinExistence type="predicted"/>
<dbReference type="AlphaFoldDB" id="A0A9P6GB68"/>
<protein>
    <submittedName>
        <fullName evidence="2">Uncharacterized protein</fullName>
    </submittedName>
</protein>
<accession>A0A9P6GB68</accession>
<feature type="region of interest" description="Disordered" evidence="1">
    <location>
        <begin position="99"/>
        <end position="118"/>
    </location>
</feature>
<dbReference type="EMBL" id="WJXW01000013">
    <property type="protein sequence ID" value="KAF9731150.1"/>
    <property type="molecule type" value="Genomic_DNA"/>
</dbReference>
<dbReference type="Proteomes" id="UP000756921">
    <property type="component" value="Unassembled WGS sequence"/>
</dbReference>
<gene>
    <name evidence="2" type="ORF">PMIN01_11109</name>
</gene>
<name>A0A9P6GB68_9PLEO</name>
<evidence type="ECO:0000313" key="2">
    <source>
        <dbReference type="EMBL" id="KAF9731150.1"/>
    </source>
</evidence>
<sequence>MEVGARPTFALFQSLVAWPSQVLPIAPAPLLWRSVSFAIGAKALVQEATVRRKQQHEWRSRTADRVERCLDSERCNLPYQTAAAEARLSRVQVLNMASHVSAMSSTRPDERHEDPSSS</sequence>
<comment type="caution">
    <text evidence="2">The sequence shown here is derived from an EMBL/GenBank/DDBJ whole genome shotgun (WGS) entry which is preliminary data.</text>
</comment>
<reference evidence="2" key="1">
    <citation type="journal article" date="2020" name="Mol. Plant Microbe Interact.">
        <title>Genome Sequence of the Biocontrol Agent Coniothyrium minitans strain Conio (IMI 134523).</title>
        <authorList>
            <person name="Patel D."/>
            <person name="Shittu T.A."/>
            <person name="Baroncelli R."/>
            <person name="Muthumeenakshi S."/>
            <person name="Osborne T.H."/>
            <person name="Janganan T.K."/>
            <person name="Sreenivasaprasad S."/>
        </authorList>
    </citation>
    <scope>NUCLEOTIDE SEQUENCE</scope>
    <source>
        <strain evidence="2">Conio</strain>
    </source>
</reference>
<evidence type="ECO:0000256" key="1">
    <source>
        <dbReference type="SAM" id="MobiDB-lite"/>
    </source>
</evidence>
<organism evidence="2 3">
    <name type="scientific">Paraphaeosphaeria minitans</name>
    <dbReference type="NCBI Taxonomy" id="565426"/>
    <lineage>
        <taxon>Eukaryota</taxon>
        <taxon>Fungi</taxon>
        <taxon>Dikarya</taxon>
        <taxon>Ascomycota</taxon>
        <taxon>Pezizomycotina</taxon>
        <taxon>Dothideomycetes</taxon>
        <taxon>Pleosporomycetidae</taxon>
        <taxon>Pleosporales</taxon>
        <taxon>Massarineae</taxon>
        <taxon>Didymosphaeriaceae</taxon>
        <taxon>Paraphaeosphaeria</taxon>
    </lineage>
</organism>